<dbReference type="RefSeq" id="XP_043187013.1">
    <property type="nucleotide sequence ID" value="XM_043321190.1"/>
</dbReference>
<dbReference type="GeneID" id="67023653"/>
<name>A0A8H8P715_9AGAM</name>
<dbReference type="KEGG" id="rsx:RhiXN_01371"/>
<evidence type="ECO:0000256" key="1">
    <source>
        <dbReference type="SAM" id="MobiDB-lite"/>
    </source>
</evidence>
<evidence type="ECO:0000313" key="3">
    <source>
        <dbReference type="Proteomes" id="UP000650533"/>
    </source>
</evidence>
<feature type="region of interest" description="Disordered" evidence="1">
    <location>
        <begin position="1"/>
        <end position="105"/>
    </location>
</feature>
<organism evidence="2 3">
    <name type="scientific">Rhizoctonia solani</name>
    <dbReference type="NCBI Taxonomy" id="456999"/>
    <lineage>
        <taxon>Eukaryota</taxon>
        <taxon>Fungi</taxon>
        <taxon>Dikarya</taxon>
        <taxon>Basidiomycota</taxon>
        <taxon>Agaricomycotina</taxon>
        <taxon>Agaricomycetes</taxon>
        <taxon>Cantharellales</taxon>
        <taxon>Ceratobasidiaceae</taxon>
        <taxon>Rhizoctonia</taxon>
    </lineage>
</organism>
<sequence length="105" mass="10837">MVNVIKDGLTQLQQSQGPHTPEDQKPPAVEETPQAAPKAKPIGKAQFPLGAPAPIISTGAPRRNPLSLFNPYPSSSFPLGLAPAPQGPPPAPVISLAQPPALISQ</sequence>
<gene>
    <name evidence="2" type="ORF">RhiXN_01371</name>
</gene>
<dbReference type="AlphaFoldDB" id="A0A8H8P715"/>
<dbReference type="EMBL" id="CP059673">
    <property type="protein sequence ID" value="QRW26776.1"/>
    <property type="molecule type" value="Genomic_DNA"/>
</dbReference>
<evidence type="ECO:0000313" key="2">
    <source>
        <dbReference type="EMBL" id="QRW26776.1"/>
    </source>
</evidence>
<protein>
    <submittedName>
        <fullName evidence="2">Uncharacterized protein</fullName>
    </submittedName>
</protein>
<dbReference type="Proteomes" id="UP000650533">
    <property type="component" value="Chromosome 16"/>
</dbReference>
<reference evidence="2" key="1">
    <citation type="submission" date="2020-05" db="EMBL/GenBank/DDBJ databases">
        <title>Evolutionary and genomic comparisons of hybrid uninucleate and nonhybrid Rhizoctonia fungi.</title>
        <authorList>
            <person name="Li C."/>
            <person name="Chen X."/>
        </authorList>
    </citation>
    <scope>NUCLEOTIDE SEQUENCE</scope>
    <source>
        <strain evidence="2">AG-1 IA</strain>
    </source>
</reference>
<accession>A0A8H8P715</accession>
<proteinExistence type="predicted"/>